<dbReference type="PANTHER" id="PTHR33428:SF14">
    <property type="entry name" value="CARBOXYLESTERASE TYPE B DOMAIN-CONTAINING PROTEIN"/>
    <property type="match status" value="1"/>
</dbReference>
<evidence type="ECO:0000313" key="4">
    <source>
        <dbReference type="Proteomes" id="UP000539146"/>
    </source>
</evidence>
<reference evidence="3 4" key="1">
    <citation type="submission" date="2020-05" db="EMBL/GenBank/DDBJ databases">
        <title>Genome Sequencing of Type Strains.</title>
        <authorList>
            <person name="Lemaire J.F."/>
            <person name="Inderbitzin P."/>
            <person name="Gregorio O.A."/>
            <person name="Collins S.B."/>
            <person name="Wespe N."/>
            <person name="Knight-Connoni V."/>
        </authorList>
    </citation>
    <scope>NUCLEOTIDE SEQUENCE [LARGE SCALE GENOMIC DNA]</scope>
    <source>
        <strain evidence="3 4">DSM 20512</strain>
    </source>
</reference>
<dbReference type="InterPro" id="IPR041127">
    <property type="entry name" value="PET_hydrolase/cutinase-like"/>
</dbReference>
<dbReference type="GO" id="GO:0016787">
    <property type="term" value="F:hydrolase activity"/>
    <property type="evidence" value="ECO:0007669"/>
    <property type="project" value="UniProtKB-KW"/>
</dbReference>
<dbReference type="Gene3D" id="3.40.50.1820">
    <property type="entry name" value="alpha/beta hydrolase"/>
    <property type="match status" value="1"/>
</dbReference>
<keyword evidence="1" id="KW-0812">Transmembrane</keyword>
<dbReference type="InterPro" id="IPR029058">
    <property type="entry name" value="AB_hydrolase_fold"/>
</dbReference>
<accession>A0A850DTL4</accession>
<dbReference type="EMBL" id="JABMCG010000094">
    <property type="protein sequence ID" value="NUU27858.1"/>
    <property type="molecule type" value="Genomic_DNA"/>
</dbReference>
<organism evidence="3 4">
    <name type="scientific">Curtobacterium citreum</name>
    <dbReference type="NCBI Taxonomy" id="2036"/>
    <lineage>
        <taxon>Bacteria</taxon>
        <taxon>Bacillati</taxon>
        <taxon>Actinomycetota</taxon>
        <taxon>Actinomycetes</taxon>
        <taxon>Micrococcales</taxon>
        <taxon>Microbacteriaceae</taxon>
        <taxon>Curtobacterium</taxon>
    </lineage>
</organism>
<dbReference type="RefSeq" id="WP_175325690.1">
    <property type="nucleotide sequence ID" value="NZ_BAAAWP010000001.1"/>
</dbReference>
<evidence type="ECO:0000313" key="3">
    <source>
        <dbReference type="EMBL" id="NUU27858.1"/>
    </source>
</evidence>
<evidence type="ECO:0000256" key="1">
    <source>
        <dbReference type="SAM" id="Phobius"/>
    </source>
</evidence>
<keyword evidence="1" id="KW-1133">Transmembrane helix</keyword>
<feature type="domain" description="PET hydrolase/cutinase-like" evidence="2">
    <location>
        <begin position="69"/>
        <end position="195"/>
    </location>
</feature>
<name>A0A850DTL4_9MICO</name>
<feature type="transmembrane region" description="Helical" evidence="1">
    <location>
        <begin position="21"/>
        <end position="46"/>
    </location>
</feature>
<dbReference type="SUPFAM" id="SSF53474">
    <property type="entry name" value="alpha/beta-Hydrolases"/>
    <property type="match status" value="1"/>
</dbReference>
<dbReference type="Proteomes" id="UP000539146">
    <property type="component" value="Unassembled WGS sequence"/>
</dbReference>
<gene>
    <name evidence="3" type="ORF">HP467_06990</name>
</gene>
<evidence type="ECO:0000259" key="2">
    <source>
        <dbReference type="Pfam" id="PF12740"/>
    </source>
</evidence>
<dbReference type="AlphaFoldDB" id="A0A850DTL4"/>
<keyword evidence="3" id="KW-0378">Hydrolase</keyword>
<comment type="caution">
    <text evidence="3">The sequence shown here is derived from an EMBL/GenBank/DDBJ whole genome shotgun (WGS) entry which is preliminary data.</text>
</comment>
<protein>
    <submittedName>
        <fullName evidence="3">Alpha/beta hydrolase</fullName>
    </submittedName>
</protein>
<keyword evidence="1" id="KW-0472">Membrane</keyword>
<sequence length="338" mass="35890">MSNKTKPRVPRQSAARKILKRILVIFLAIVGVIAIAIAGLFGFTAYKGAHYYDFVETGGSIEAKYTPMGPSGVTHVSMGDGNDPSGDQQIWYPTKLTETDQKYPVVIIANGTGSIASTIEPVLKHLASWGFIVVGNNDKDSRTGASSEASLDFIVSRNDDTNSIFNGHVDVDNIGIAGHSQGGVGAINAATKQPSADKYSALFVASPTGEYWGTNPDFGPEWSYNPSKLSIPTFAIAGTGPFDAGTATDINATKGQGISPLWSLQDTFNAIPDDVAKTVARRVGADHGDTLTSGSGYMTAWFAYWLQGNQKAGAAFSGDRPEIANNPKWQDLHIKIGN</sequence>
<dbReference type="Pfam" id="PF12740">
    <property type="entry name" value="PETase"/>
    <property type="match status" value="1"/>
</dbReference>
<dbReference type="PANTHER" id="PTHR33428">
    <property type="entry name" value="CHLOROPHYLLASE-2, CHLOROPLASTIC"/>
    <property type="match status" value="1"/>
</dbReference>
<proteinExistence type="predicted"/>